<name>A0A974NQ24_PERPY</name>
<dbReference type="InterPro" id="IPR014718">
    <property type="entry name" value="GH-type_carb-bd"/>
</dbReference>
<dbReference type="Proteomes" id="UP000595254">
    <property type="component" value="Chromosome"/>
</dbReference>
<reference evidence="1 2" key="1">
    <citation type="submission" date="2021-01" db="EMBL/GenBank/DDBJ databases">
        <title>FDA dAtabase for Regulatory Grade micrObial Sequences (FDA-ARGOS): Supporting development and validation of Infectious Disease Dx tests.</title>
        <authorList>
            <person name="Nelson B."/>
            <person name="Plummer A."/>
            <person name="Tallon L."/>
            <person name="Sadzewicz L."/>
            <person name="Zhao X."/>
            <person name="Boylan J."/>
            <person name="Ott S."/>
            <person name="Bowen H."/>
            <person name="Vavikolanu K."/>
            <person name="Mehta A."/>
            <person name="Aluvathingal J."/>
            <person name="Nadendla S."/>
            <person name="Myers T."/>
            <person name="Yan Y."/>
            <person name="Sichtig H."/>
        </authorList>
    </citation>
    <scope>NUCLEOTIDE SEQUENCE [LARGE SCALE GENOMIC DNA]</scope>
    <source>
        <strain evidence="1 2">FDAARGOS_1161</strain>
    </source>
</reference>
<organism evidence="1 2">
    <name type="scientific">Peribacillus psychrosaccharolyticus</name>
    <name type="common">Bacillus psychrosaccharolyticus</name>
    <dbReference type="NCBI Taxonomy" id="1407"/>
    <lineage>
        <taxon>Bacteria</taxon>
        <taxon>Bacillati</taxon>
        <taxon>Bacillota</taxon>
        <taxon>Bacilli</taxon>
        <taxon>Bacillales</taxon>
        <taxon>Bacillaceae</taxon>
        <taxon>Peribacillus</taxon>
    </lineage>
</organism>
<sequence length="330" mass="37082">MSSYIKESQYFGEKAIVFGNSQLEAVLVPGLGSNLISLKSKSKNADLLRVPESKSQYEKNPCLYGMPILFPPNRIDRGMFTYGDLTYQFAINEEKHNNHLHGFLYDKPWELIKQEQNGESVRIVTEINSDDYTSITEQFPHSFSIKMTYTLDGSSLSTNATISNHGTTKFPWGLGYHTTFNLPFSADGALEDCTVSLPVDEHWTLSERKLPTGDIVKLTDAADFQQGISLSGKLFDDVYGYAKESELVNEAVITDHNEGIRIHYKCDKRFGHWVLFNGNGKDLNGFVCPEPYTWVTNAPNVELPDSVTGVRELKPGEEVNLISQLIVDTF</sequence>
<dbReference type="RefSeq" id="WP_040373940.1">
    <property type="nucleotide sequence ID" value="NZ_CP068053.1"/>
</dbReference>
<dbReference type="PANTHER" id="PTHR10091:SF0">
    <property type="entry name" value="GALACTOSE MUTAROTASE"/>
    <property type="match status" value="1"/>
</dbReference>
<dbReference type="AlphaFoldDB" id="A0A974NQ24"/>
<dbReference type="GO" id="GO:0006006">
    <property type="term" value="P:glucose metabolic process"/>
    <property type="evidence" value="ECO:0007669"/>
    <property type="project" value="TreeGrafter"/>
</dbReference>
<dbReference type="EMBL" id="CP068053">
    <property type="protein sequence ID" value="QQT01892.1"/>
    <property type="molecule type" value="Genomic_DNA"/>
</dbReference>
<dbReference type="PANTHER" id="PTHR10091">
    <property type="entry name" value="ALDOSE-1-EPIMERASE"/>
    <property type="match status" value="1"/>
</dbReference>
<proteinExistence type="predicted"/>
<keyword evidence="2" id="KW-1185">Reference proteome</keyword>
<evidence type="ECO:0000313" key="1">
    <source>
        <dbReference type="EMBL" id="QQT01892.1"/>
    </source>
</evidence>
<dbReference type="CDD" id="cd01081">
    <property type="entry name" value="Aldose_epim"/>
    <property type="match status" value="1"/>
</dbReference>
<accession>A0A974NQ24</accession>
<dbReference type="GO" id="GO:0033499">
    <property type="term" value="P:galactose catabolic process via UDP-galactose, Leloir pathway"/>
    <property type="evidence" value="ECO:0007669"/>
    <property type="project" value="TreeGrafter"/>
</dbReference>
<evidence type="ECO:0000313" key="2">
    <source>
        <dbReference type="Proteomes" id="UP000595254"/>
    </source>
</evidence>
<dbReference type="KEGG" id="ppsr:I6J18_08630"/>
<dbReference type="InterPro" id="IPR008183">
    <property type="entry name" value="Aldose_1/G6P_1-epimerase"/>
</dbReference>
<protein>
    <submittedName>
        <fullName evidence="1">Aldose 1-epimerase</fullName>
    </submittedName>
</protein>
<dbReference type="GO" id="GO:0005737">
    <property type="term" value="C:cytoplasm"/>
    <property type="evidence" value="ECO:0007669"/>
    <property type="project" value="TreeGrafter"/>
</dbReference>
<gene>
    <name evidence="1" type="ORF">I6J18_08630</name>
</gene>
<dbReference type="GO" id="GO:0030246">
    <property type="term" value="F:carbohydrate binding"/>
    <property type="evidence" value="ECO:0007669"/>
    <property type="project" value="InterPro"/>
</dbReference>
<dbReference type="SUPFAM" id="SSF74650">
    <property type="entry name" value="Galactose mutarotase-like"/>
    <property type="match status" value="1"/>
</dbReference>
<dbReference type="GO" id="GO:0004034">
    <property type="term" value="F:aldose 1-epimerase activity"/>
    <property type="evidence" value="ECO:0007669"/>
    <property type="project" value="TreeGrafter"/>
</dbReference>
<dbReference type="InterPro" id="IPR011013">
    <property type="entry name" value="Gal_mutarotase_sf_dom"/>
</dbReference>
<dbReference type="Gene3D" id="2.70.98.10">
    <property type="match status" value="1"/>
</dbReference>
<dbReference type="Pfam" id="PF01263">
    <property type="entry name" value="Aldose_epim"/>
    <property type="match status" value="1"/>
</dbReference>